<keyword evidence="3" id="KW-1185">Reference proteome</keyword>
<organism evidence="2 3">
    <name type="scientific">Corynascus novoguineensis</name>
    <dbReference type="NCBI Taxonomy" id="1126955"/>
    <lineage>
        <taxon>Eukaryota</taxon>
        <taxon>Fungi</taxon>
        <taxon>Dikarya</taxon>
        <taxon>Ascomycota</taxon>
        <taxon>Pezizomycotina</taxon>
        <taxon>Sordariomycetes</taxon>
        <taxon>Sordariomycetidae</taxon>
        <taxon>Sordariales</taxon>
        <taxon>Chaetomiaceae</taxon>
        <taxon>Corynascus</taxon>
    </lineage>
</organism>
<sequence length="214" mass="23506">MAAARSTLGQPARKWAGRTQGGQKKFHEIHWLFGAMTAVLVLKDGELHVYESSPGFLKSLLAAKTTITTNPESLLSVEEQNQGPPTRKDPSKAWNGRTLNAMKKAHEIHVLYGAQTAGLIFNKDKCELMLYESQQNLVAVPDGVKSIQNISGAKFTRVRNKRTLTAGSRQGQAPSLRSRESDVLDSSILESFRPTQSSPPKGTSILRIGQYFSI</sequence>
<evidence type="ECO:0000256" key="1">
    <source>
        <dbReference type="SAM" id="MobiDB-lite"/>
    </source>
</evidence>
<dbReference type="EMBL" id="MU857829">
    <property type="protein sequence ID" value="KAK4243346.1"/>
    <property type="molecule type" value="Genomic_DNA"/>
</dbReference>
<dbReference type="AlphaFoldDB" id="A0AAN7HB55"/>
<accession>A0AAN7HB55</accession>
<comment type="caution">
    <text evidence="2">The sequence shown here is derived from an EMBL/GenBank/DDBJ whole genome shotgun (WGS) entry which is preliminary data.</text>
</comment>
<reference evidence="2" key="1">
    <citation type="journal article" date="2023" name="Mol. Phylogenet. Evol.">
        <title>Genome-scale phylogeny and comparative genomics of the fungal order Sordariales.</title>
        <authorList>
            <person name="Hensen N."/>
            <person name="Bonometti L."/>
            <person name="Westerberg I."/>
            <person name="Brannstrom I.O."/>
            <person name="Guillou S."/>
            <person name="Cros-Aarteil S."/>
            <person name="Calhoun S."/>
            <person name="Haridas S."/>
            <person name="Kuo A."/>
            <person name="Mondo S."/>
            <person name="Pangilinan J."/>
            <person name="Riley R."/>
            <person name="LaButti K."/>
            <person name="Andreopoulos B."/>
            <person name="Lipzen A."/>
            <person name="Chen C."/>
            <person name="Yan M."/>
            <person name="Daum C."/>
            <person name="Ng V."/>
            <person name="Clum A."/>
            <person name="Steindorff A."/>
            <person name="Ohm R.A."/>
            <person name="Martin F."/>
            <person name="Silar P."/>
            <person name="Natvig D.O."/>
            <person name="Lalanne C."/>
            <person name="Gautier V."/>
            <person name="Ament-Velasquez S.L."/>
            <person name="Kruys A."/>
            <person name="Hutchinson M.I."/>
            <person name="Powell A.J."/>
            <person name="Barry K."/>
            <person name="Miller A.N."/>
            <person name="Grigoriev I.V."/>
            <person name="Debuchy R."/>
            <person name="Gladieux P."/>
            <person name="Hiltunen Thoren M."/>
            <person name="Johannesson H."/>
        </authorList>
    </citation>
    <scope>NUCLEOTIDE SEQUENCE</scope>
    <source>
        <strain evidence="2">CBS 359.72</strain>
    </source>
</reference>
<feature type="region of interest" description="Disordered" evidence="1">
    <location>
        <begin position="1"/>
        <end position="21"/>
    </location>
</feature>
<dbReference type="Proteomes" id="UP001303647">
    <property type="component" value="Unassembled WGS sequence"/>
</dbReference>
<feature type="region of interest" description="Disordered" evidence="1">
    <location>
        <begin position="72"/>
        <end position="92"/>
    </location>
</feature>
<reference evidence="2" key="2">
    <citation type="submission" date="2023-05" db="EMBL/GenBank/DDBJ databases">
        <authorList>
            <consortium name="Lawrence Berkeley National Laboratory"/>
            <person name="Steindorff A."/>
            <person name="Hensen N."/>
            <person name="Bonometti L."/>
            <person name="Westerberg I."/>
            <person name="Brannstrom I.O."/>
            <person name="Guillou S."/>
            <person name="Cros-Aarteil S."/>
            <person name="Calhoun S."/>
            <person name="Haridas S."/>
            <person name="Kuo A."/>
            <person name="Mondo S."/>
            <person name="Pangilinan J."/>
            <person name="Riley R."/>
            <person name="Labutti K."/>
            <person name="Andreopoulos B."/>
            <person name="Lipzen A."/>
            <person name="Chen C."/>
            <person name="Yanf M."/>
            <person name="Daum C."/>
            <person name="Ng V."/>
            <person name="Clum A."/>
            <person name="Ohm R."/>
            <person name="Martin F."/>
            <person name="Silar P."/>
            <person name="Natvig D."/>
            <person name="Lalanne C."/>
            <person name="Gautier V."/>
            <person name="Ament-Velasquez S.L."/>
            <person name="Kruys A."/>
            <person name="Hutchinson M.I."/>
            <person name="Powell A.J."/>
            <person name="Barry K."/>
            <person name="Miller A.N."/>
            <person name="Grigoriev I.V."/>
            <person name="Debuchy R."/>
            <person name="Gladieux P."/>
            <person name="Thoren M.H."/>
            <person name="Johannesson H."/>
        </authorList>
    </citation>
    <scope>NUCLEOTIDE SEQUENCE</scope>
    <source>
        <strain evidence="2">CBS 359.72</strain>
    </source>
</reference>
<evidence type="ECO:0000313" key="3">
    <source>
        <dbReference type="Proteomes" id="UP001303647"/>
    </source>
</evidence>
<gene>
    <name evidence="2" type="ORF">C7999DRAFT_36326</name>
</gene>
<protein>
    <submittedName>
        <fullName evidence="2">Uncharacterized protein</fullName>
    </submittedName>
</protein>
<evidence type="ECO:0000313" key="2">
    <source>
        <dbReference type="EMBL" id="KAK4243346.1"/>
    </source>
</evidence>
<feature type="compositionally biased region" description="Polar residues" evidence="1">
    <location>
        <begin position="72"/>
        <end position="84"/>
    </location>
</feature>
<name>A0AAN7HB55_9PEZI</name>
<proteinExistence type="predicted"/>